<sequence length="120" mass="14109">MDRDGPVARQGDRRVHLLLQRDGWAVNPKRIYRLYKALGMQLRNKVPRHRVTAKVREDRCPATHTHANDSWAKDCVHDRRATDRRILTVIDIFSRFSLATDPRFSYRGENVAQTLERICE</sequence>
<dbReference type="PANTHER" id="PTHR47515">
    <property type="entry name" value="LOW CALCIUM RESPONSE LOCUS PROTEIN T"/>
    <property type="match status" value="1"/>
</dbReference>
<dbReference type="EMBL" id="QQAW01000008">
    <property type="protein sequence ID" value="RDI36866.1"/>
    <property type="molecule type" value="Genomic_DNA"/>
</dbReference>
<evidence type="ECO:0000313" key="2">
    <source>
        <dbReference type="EMBL" id="RDI36866.1"/>
    </source>
</evidence>
<name>A0A370G1L6_GLULI</name>
<dbReference type="AlphaFoldDB" id="A0A370G1L6"/>
<evidence type="ECO:0000259" key="1">
    <source>
        <dbReference type="Pfam" id="PF13276"/>
    </source>
</evidence>
<comment type="caution">
    <text evidence="2">The sequence shown here is derived from an EMBL/GenBank/DDBJ whole genome shotgun (WGS) entry which is preliminary data.</text>
</comment>
<protein>
    <submittedName>
        <fullName evidence="2">Helix-turn-helix protein</fullName>
    </submittedName>
</protein>
<evidence type="ECO:0000313" key="3">
    <source>
        <dbReference type="Proteomes" id="UP000254958"/>
    </source>
</evidence>
<dbReference type="Proteomes" id="UP000254958">
    <property type="component" value="Unassembled WGS sequence"/>
</dbReference>
<organism evidence="2 3">
    <name type="scientific">Gluconacetobacter liquefaciens</name>
    <name type="common">Acetobacter liquefaciens</name>
    <dbReference type="NCBI Taxonomy" id="89584"/>
    <lineage>
        <taxon>Bacteria</taxon>
        <taxon>Pseudomonadati</taxon>
        <taxon>Pseudomonadota</taxon>
        <taxon>Alphaproteobacteria</taxon>
        <taxon>Acetobacterales</taxon>
        <taxon>Acetobacteraceae</taxon>
        <taxon>Gluconacetobacter</taxon>
    </lineage>
</organism>
<accession>A0A370G1L6</accession>
<reference evidence="2 3" key="1">
    <citation type="submission" date="2018-07" db="EMBL/GenBank/DDBJ databases">
        <title>Genomic Encyclopedia of Type Strains, Phase IV (KMG-IV): sequencing the most valuable type-strain genomes for metagenomic binning, comparative biology and taxonomic classification.</title>
        <authorList>
            <person name="Goeker M."/>
        </authorList>
    </citation>
    <scope>NUCLEOTIDE SEQUENCE [LARGE SCALE GENOMIC DNA]</scope>
    <source>
        <strain evidence="2 3">DSM 5603</strain>
    </source>
</reference>
<keyword evidence="3" id="KW-1185">Reference proteome</keyword>
<feature type="domain" description="HTH-like" evidence="1">
    <location>
        <begin position="11"/>
        <end position="45"/>
    </location>
</feature>
<gene>
    <name evidence="2" type="ORF">C7453_108160</name>
</gene>
<dbReference type="InterPro" id="IPR025948">
    <property type="entry name" value="HTH-like_dom"/>
</dbReference>
<dbReference type="PANTHER" id="PTHR47515:SF1">
    <property type="entry name" value="BLR2054 PROTEIN"/>
    <property type="match status" value="1"/>
</dbReference>
<proteinExistence type="predicted"/>
<dbReference type="Pfam" id="PF13276">
    <property type="entry name" value="HTH_21"/>
    <property type="match status" value="1"/>
</dbReference>